<name>A0A0G8AQX7_9SYNE</name>
<comment type="caution">
    <text evidence="1">The sequence shown here is derived from an EMBL/GenBank/DDBJ whole genome shotgun (WGS) entry which is preliminary data.</text>
</comment>
<evidence type="ECO:0000313" key="2">
    <source>
        <dbReference type="Proteomes" id="UP000035037"/>
    </source>
</evidence>
<dbReference type="EMBL" id="JYFQ01000223">
    <property type="protein sequence ID" value="KKZ09981.1"/>
    <property type="molecule type" value="Genomic_DNA"/>
</dbReference>
<protein>
    <submittedName>
        <fullName evidence="1">Uncharacterized protein</fullName>
    </submittedName>
</protein>
<reference evidence="1 2" key="1">
    <citation type="submission" date="2015-02" db="EMBL/GenBank/DDBJ databases">
        <authorList>
            <person name="Slaby B."/>
            <person name="Hentschel U."/>
        </authorList>
    </citation>
    <scope>NUCLEOTIDE SEQUENCE [LARGE SCALE GENOMIC DNA]</scope>
    <source>
        <strain evidence="1">15L</strain>
    </source>
</reference>
<dbReference type="AlphaFoldDB" id="A0A0G8AQX7"/>
<organism evidence="1 2">
    <name type="scientific">Candidatus Synechococcus spongiarum 15L</name>
    <dbReference type="NCBI Taxonomy" id="1608419"/>
    <lineage>
        <taxon>Bacteria</taxon>
        <taxon>Bacillati</taxon>
        <taxon>Cyanobacteriota</taxon>
        <taxon>Cyanophyceae</taxon>
        <taxon>Synechococcales</taxon>
        <taxon>Synechococcaceae</taxon>
        <taxon>Synechococcus</taxon>
    </lineage>
</organism>
<evidence type="ECO:0000313" key="1">
    <source>
        <dbReference type="EMBL" id="KKZ09981.1"/>
    </source>
</evidence>
<proteinExistence type="predicted"/>
<sequence length="78" mass="8404">MTTGTAVSKWNQEDAYHLPCLWGVMPTLTSKTIHVLGRGVVSVGKPLAWTQDRELLLAVSTAASIHSITSEKTVEVLA</sequence>
<gene>
    <name evidence="1" type="ORF">TQ37_10410</name>
</gene>
<reference evidence="1 2" key="2">
    <citation type="submission" date="2015-05" db="EMBL/GenBank/DDBJ databases">
        <title>Lifestyle Evolution in Cyanobacterial Symbionts of Sponges.</title>
        <authorList>
            <person name="Burgsdorf I."/>
            <person name="Slaby B.M."/>
            <person name="Handley K.M."/>
            <person name="Haber M."/>
            <person name="Blom J."/>
            <person name="Marshall C.W."/>
            <person name="Gilbert J.A."/>
            <person name="Hentschel U."/>
            <person name="Steindler L."/>
        </authorList>
    </citation>
    <scope>NUCLEOTIDE SEQUENCE [LARGE SCALE GENOMIC DNA]</scope>
    <source>
        <strain evidence="1">15L</strain>
    </source>
</reference>
<dbReference type="Proteomes" id="UP000035037">
    <property type="component" value="Unassembled WGS sequence"/>
</dbReference>
<accession>A0A0G8AQX7</accession>
<dbReference type="PATRIC" id="fig|1608419.3.peg.1420"/>